<dbReference type="Gene3D" id="1.20.5.170">
    <property type="match status" value="1"/>
</dbReference>
<dbReference type="Pfam" id="PF13634">
    <property type="entry name" value="Nucleoporin_FG"/>
    <property type="match status" value="2"/>
</dbReference>
<evidence type="ECO:0000256" key="4">
    <source>
        <dbReference type="ARBA" id="ARBA00023242"/>
    </source>
</evidence>
<name>A0A0D0AY37_9AGAR</name>
<protein>
    <recommendedName>
        <fullName evidence="6">Nucleoporin Nup54 alpha-helical domain-containing protein</fullName>
    </recommendedName>
</protein>
<evidence type="ECO:0000256" key="1">
    <source>
        <dbReference type="ARBA" id="ARBA00004567"/>
    </source>
</evidence>
<keyword evidence="8" id="KW-1185">Reference proteome</keyword>
<evidence type="ECO:0000313" key="7">
    <source>
        <dbReference type="EMBL" id="KIK55505.1"/>
    </source>
</evidence>
<dbReference type="GO" id="GO:0036228">
    <property type="term" value="P:protein localization to nuclear inner membrane"/>
    <property type="evidence" value="ECO:0007669"/>
    <property type="project" value="TreeGrafter"/>
</dbReference>
<dbReference type="GO" id="GO:0006607">
    <property type="term" value="P:NLS-bearing protein import into nucleus"/>
    <property type="evidence" value="ECO:0007669"/>
    <property type="project" value="TreeGrafter"/>
</dbReference>
<comment type="subcellular location">
    <subcellularLocation>
        <location evidence="1">Nucleus</location>
        <location evidence="1">Nuclear pore complex</location>
    </subcellularLocation>
</comment>
<evidence type="ECO:0000259" key="6">
    <source>
        <dbReference type="Pfam" id="PF13874"/>
    </source>
</evidence>
<feature type="compositionally biased region" description="Low complexity" evidence="5">
    <location>
        <begin position="186"/>
        <end position="199"/>
    </location>
</feature>
<gene>
    <name evidence="7" type="ORF">GYMLUDRAFT_76459</name>
</gene>
<dbReference type="InterPro" id="IPR025574">
    <property type="entry name" value="Nucleoporin_FG_rpt"/>
</dbReference>
<keyword evidence="3" id="KW-0509">mRNA transport</keyword>
<accession>A0A0D0AY37</accession>
<keyword evidence="3" id="KW-0811">Translocation</keyword>
<evidence type="ECO:0000256" key="2">
    <source>
        <dbReference type="ARBA" id="ARBA00022448"/>
    </source>
</evidence>
<feature type="region of interest" description="Disordered" evidence="5">
    <location>
        <begin position="569"/>
        <end position="590"/>
    </location>
</feature>
<evidence type="ECO:0000256" key="3">
    <source>
        <dbReference type="ARBA" id="ARBA00023132"/>
    </source>
</evidence>
<organism evidence="7 8">
    <name type="scientific">Collybiopsis luxurians FD-317 M1</name>
    <dbReference type="NCBI Taxonomy" id="944289"/>
    <lineage>
        <taxon>Eukaryota</taxon>
        <taxon>Fungi</taxon>
        <taxon>Dikarya</taxon>
        <taxon>Basidiomycota</taxon>
        <taxon>Agaricomycotina</taxon>
        <taxon>Agaricomycetes</taxon>
        <taxon>Agaricomycetidae</taxon>
        <taxon>Agaricales</taxon>
        <taxon>Marasmiineae</taxon>
        <taxon>Omphalotaceae</taxon>
        <taxon>Collybiopsis</taxon>
        <taxon>Collybiopsis luxurians</taxon>
    </lineage>
</organism>
<dbReference type="EMBL" id="KN834805">
    <property type="protein sequence ID" value="KIK55505.1"/>
    <property type="molecule type" value="Genomic_DNA"/>
</dbReference>
<dbReference type="GO" id="GO:0006999">
    <property type="term" value="P:nuclear pore organization"/>
    <property type="evidence" value="ECO:0007669"/>
    <property type="project" value="TreeGrafter"/>
</dbReference>
<evidence type="ECO:0000313" key="8">
    <source>
        <dbReference type="Proteomes" id="UP000053593"/>
    </source>
</evidence>
<proteinExistence type="predicted"/>
<reference evidence="7 8" key="1">
    <citation type="submission" date="2014-04" db="EMBL/GenBank/DDBJ databases">
        <title>Evolutionary Origins and Diversification of the Mycorrhizal Mutualists.</title>
        <authorList>
            <consortium name="DOE Joint Genome Institute"/>
            <consortium name="Mycorrhizal Genomics Consortium"/>
            <person name="Kohler A."/>
            <person name="Kuo A."/>
            <person name="Nagy L.G."/>
            <person name="Floudas D."/>
            <person name="Copeland A."/>
            <person name="Barry K.W."/>
            <person name="Cichocki N."/>
            <person name="Veneault-Fourrey C."/>
            <person name="LaButti K."/>
            <person name="Lindquist E.A."/>
            <person name="Lipzen A."/>
            <person name="Lundell T."/>
            <person name="Morin E."/>
            <person name="Murat C."/>
            <person name="Riley R."/>
            <person name="Ohm R."/>
            <person name="Sun H."/>
            <person name="Tunlid A."/>
            <person name="Henrissat B."/>
            <person name="Grigoriev I.V."/>
            <person name="Hibbett D.S."/>
            <person name="Martin F."/>
        </authorList>
    </citation>
    <scope>NUCLEOTIDE SEQUENCE [LARGE SCALE GENOMIC DNA]</scope>
    <source>
        <strain evidence="7 8">FD-317 M1</strain>
    </source>
</reference>
<evidence type="ECO:0000256" key="5">
    <source>
        <dbReference type="SAM" id="MobiDB-lite"/>
    </source>
</evidence>
<dbReference type="PANTHER" id="PTHR13000">
    <property type="entry name" value="NUCLEOPORIN P54"/>
    <property type="match status" value="1"/>
</dbReference>
<keyword evidence="2" id="KW-0813">Transport</keyword>
<dbReference type="GO" id="GO:0044613">
    <property type="term" value="C:nuclear pore central transport channel"/>
    <property type="evidence" value="ECO:0007669"/>
    <property type="project" value="TreeGrafter"/>
</dbReference>
<dbReference type="Pfam" id="PF13874">
    <property type="entry name" value="Nup54"/>
    <property type="match status" value="1"/>
</dbReference>
<feature type="compositionally biased region" description="Polar residues" evidence="5">
    <location>
        <begin position="571"/>
        <end position="590"/>
    </location>
</feature>
<sequence length="590" mass="59993">MSFFGAAPAAGTSIFGAANNANNASSTNQPAGGNIFGGFGAQNAANATNTQQPTASLFGGSTNTNAGSQQPAGGSLFGNTNPAASNTGASSNPFANNASGNSLFGRPATTTGSGTNLFGGSSNTPATGTGTTPGLFGSNTAQPAAGGSSFFATPPTGQQQQQQQNANQPKPGLFGNTTTSTTPLFGGANTTNAPTNTTGSLFGGASTSTNPLFGGSTATAGQTGTSSLFGTTNAAPAAANTGNNLGGSSLFGGNSTLGQSTLGTSALGRPAGGLVSSSFGSQNQSGDAQVQFARLQEKIEGIAGAWNASNPASCRFQHYFYNYVGTSHVGAFGRPANAVNEALWQKAVRENPDPTSMVPVLAIGFDDLRGRVDAQASQSKSHKENLLELQKKLQTLSTNHLTLTVPRLQRYSALQTQLMHRLLRLVQHLHLLIPSVRSSAINENEDALRASLEEVVAEVGVSSASNSTSNPGGSGEAFGKGRLKSKLGELWAVIGALKAREQSLTATYGGSGEWKVVDDEGLARIAQILAEQQAGLAHLTKILHKDLKDLAIILGRAGEGAGESIDMLGSSMGSRDTSMKGSTMRLSSLR</sequence>
<dbReference type="InterPro" id="IPR025712">
    <property type="entry name" value="Nup54_alpha-helical_dom"/>
</dbReference>
<feature type="domain" description="Nucleoporin Nup54 alpha-helical" evidence="6">
    <location>
        <begin position="337"/>
        <end position="492"/>
    </location>
</feature>
<dbReference type="Proteomes" id="UP000053593">
    <property type="component" value="Unassembled WGS sequence"/>
</dbReference>
<dbReference type="OrthoDB" id="6162375at2759"/>
<keyword evidence="3" id="KW-0906">Nuclear pore complex</keyword>
<dbReference type="AlphaFoldDB" id="A0A0D0AY37"/>
<feature type="region of interest" description="Disordered" evidence="5">
    <location>
        <begin position="51"/>
        <end position="208"/>
    </location>
</feature>
<keyword evidence="4" id="KW-0539">Nucleus</keyword>
<dbReference type="HOGENOM" id="CLU_023804_2_0_1"/>
<feature type="compositionally biased region" description="Low complexity" evidence="5">
    <location>
        <begin position="119"/>
        <end position="134"/>
    </location>
</feature>
<keyword evidence="3" id="KW-0653">Protein transport</keyword>
<dbReference type="InterPro" id="IPR024864">
    <property type="entry name" value="Nup54/Nup57/Nup44"/>
</dbReference>
<feature type="compositionally biased region" description="Polar residues" evidence="5">
    <location>
        <begin position="59"/>
        <end position="118"/>
    </location>
</feature>
<dbReference type="GO" id="GO:0017056">
    <property type="term" value="F:structural constituent of nuclear pore"/>
    <property type="evidence" value="ECO:0007669"/>
    <property type="project" value="TreeGrafter"/>
</dbReference>
<dbReference type="PANTHER" id="PTHR13000:SF0">
    <property type="entry name" value="NUCLEOPORIN P54"/>
    <property type="match status" value="1"/>
</dbReference>